<evidence type="ECO:0000313" key="3">
    <source>
        <dbReference type="Proteomes" id="UP001220530"/>
    </source>
</evidence>
<evidence type="ECO:0000313" key="2">
    <source>
        <dbReference type="EMBL" id="WDR02685.1"/>
    </source>
</evidence>
<feature type="chain" id="PRO_5046801535" evidence="1">
    <location>
        <begin position="30"/>
        <end position="155"/>
    </location>
</feature>
<gene>
    <name evidence="2" type="ORF">PSQ19_00090</name>
</gene>
<dbReference type="Proteomes" id="UP001220530">
    <property type="component" value="Chromosome"/>
</dbReference>
<evidence type="ECO:0000256" key="1">
    <source>
        <dbReference type="SAM" id="SignalP"/>
    </source>
</evidence>
<dbReference type="RefSeq" id="WP_282219087.1">
    <property type="nucleotide sequence ID" value="NZ_CP118246.1"/>
</dbReference>
<proteinExistence type="predicted"/>
<protein>
    <submittedName>
        <fullName evidence="2">Uncharacterized protein</fullName>
    </submittedName>
</protein>
<sequence length="155" mass="16741">MNISSIRRSSLSALLFVAALAGSAGSALAQSAPLMLDGTRLTLNALGHKLTLPAPHWLDSAAGQSLEDMASVNYSEDPRKADLDIFPKGESAENWTSAVGARLLLQPTRPLADYRSSEMTYYSQTCQPQTSGFFQPRSRQCRQSGDAGICLWGLY</sequence>
<reference evidence="2 3" key="1">
    <citation type="submission" date="2023-02" db="EMBL/GenBank/DDBJ databases">
        <title>Devosia algicola sp. nov., isolated from the phycosphere of marine algae.</title>
        <authorList>
            <person name="Kim J.M."/>
            <person name="Lee J.K."/>
            <person name="Choi B.J."/>
            <person name="Bayburt H."/>
            <person name="Jeon C.O."/>
        </authorList>
    </citation>
    <scope>NUCLEOTIDE SEQUENCE [LARGE SCALE GENOMIC DNA]</scope>
    <source>
        <strain evidence="2 3">G20-9</strain>
    </source>
</reference>
<name>A0ABY7YP65_9HYPH</name>
<keyword evidence="3" id="KW-1185">Reference proteome</keyword>
<dbReference type="EMBL" id="CP118246">
    <property type="protein sequence ID" value="WDR02685.1"/>
    <property type="molecule type" value="Genomic_DNA"/>
</dbReference>
<organism evidence="2 3">
    <name type="scientific">Devosia algicola</name>
    <dbReference type="NCBI Taxonomy" id="3026418"/>
    <lineage>
        <taxon>Bacteria</taxon>
        <taxon>Pseudomonadati</taxon>
        <taxon>Pseudomonadota</taxon>
        <taxon>Alphaproteobacteria</taxon>
        <taxon>Hyphomicrobiales</taxon>
        <taxon>Devosiaceae</taxon>
        <taxon>Devosia</taxon>
    </lineage>
</organism>
<keyword evidence="1" id="KW-0732">Signal</keyword>
<feature type="signal peptide" evidence="1">
    <location>
        <begin position="1"/>
        <end position="29"/>
    </location>
</feature>
<accession>A0ABY7YP65</accession>